<gene>
    <name evidence="4" type="ORF">ATN88_18870</name>
</gene>
<evidence type="ECO:0000259" key="2">
    <source>
        <dbReference type="Pfam" id="PF00496"/>
    </source>
</evidence>
<keyword evidence="5" id="KW-1185">Reference proteome</keyword>
<name>A0A135I977_9GAMM</name>
<dbReference type="GO" id="GO:1904680">
    <property type="term" value="F:peptide transmembrane transporter activity"/>
    <property type="evidence" value="ECO:0007669"/>
    <property type="project" value="TreeGrafter"/>
</dbReference>
<evidence type="ECO:0000313" key="5">
    <source>
        <dbReference type="Proteomes" id="UP000070529"/>
    </source>
</evidence>
<sequence>MRNRSPILKDERAFQHYSRLIVLGIKQDLLVSLGEVAEVLCTTPRHCRTLLQSLQQREWLNWTPKSGRNQRSILHLNFSPNEIQTSRARLLIEKGNYENALELLEGDQNQFSSLLQQTSGALIREGQLHIQLTYQRIFSQLLPHKPLRNSERFLVRQVYACLTACDRNGVVKPQLAHHWQQSADATKWRFYIRPQLRFHSNSLIDAELICDLFTNLCVLPEYEKELAHVRNISASHQCVTFELSTSDQGFAALLSDLRYSIQPARQIGNASGINVDGCGPFRMVEQSDKRVRLQAFDHYFSTRSLTDSVTIWQFDHTPSERIQFGRTNTDNPHQIIESHTSEAASTQTRIENGCLYLVFNMNNGQTPLTHAQRKYLSKTLSPELVLQEEGLSELLLASIPAHSLLPDWTKVRPQAAEETSLPAQLDIAVYDHLVILDCARVLSDKLNQMGVESRVNVYSFSELHERAQRNELSEGLVIASLITDDNLPISMFRWFCSNSILHQGLPDEAKHWINAELAVLRGQYEAGDYLKILESLATTMLYENWIAPLFHHRQTLKWLGVLQGVSMTDWSWPDFKNVWTDD</sequence>
<dbReference type="OrthoDB" id="5894719at2"/>
<dbReference type="Proteomes" id="UP000070529">
    <property type="component" value="Unassembled WGS sequence"/>
</dbReference>
<dbReference type="Gene3D" id="3.40.190.10">
    <property type="entry name" value="Periplasmic binding protein-like II"/>
    <property type="match status" value="1"/>
</dbReference>
<dbReference type="SUPFAM" id="SSF53850">
    <property type="entry name" value="Periplasmic binding protein-like II"/>
    <property type="match status" value="1"/>
</dbReference>
<evidence type="ECO:0008006" key="6">
    <source>
        <dbReference type="Google" id="ProtNLM"/>
    </source>
</evidence>
<evidence type="ECO:0000256" key="1">
    <source>
        <dbReference type="ARBA" id="ARBA00023125"/>
    </source>
</evidence>
<dbReference type="GO" id="GO:0015833">
    <property type="term" value="P:peptide transport"/>
    <property type="evidence" value="ECO:0007669"/>
    <property type="project" value="TreeGrafter"/>
</dbReference>
<dbReference type="STRING" id="294935.ATN88_18870"/>
<dbReference type="InterPro" id="IPR039424">
    <property type="entry name" value="SBP_5"/>
</dbReference>
<dbReference type="PANTHER" id="PTHR30290:SF72">
    <property type="entry name" value="HTH-TYPE TRANSCRIPTIONAL REGULATOR SGRR"/>
    <property type="match status" value="1"/>
</dbReference>
<dbReference type="GO" id="GO:0003677">
    <property type="term" value="F:DNA binding"/>
    <property type="evidence" value="ECO:0007669"/>
    <property type="project" value="UniProtKB-KW"/>
</dbReference>
<dbReference type="Pfam" id="PF00496">
    <property type="entry name" value="SBP_bac_5"/>
    <property type="match status" value="1"/>
</dbReference>
<feature type="domain" description="Solute-binding protein family 5" evidence="2">
    <location>
        <begin position="171"/>
        <end position="368"/>
    </location>
</feature>
<dbReference type="EMBL" id="LNTY01000032">
    <property type="protein sequence ID" value="KXF82009.1"/>
    <property type="molecule type" value="Genomic_DNA"/>
</dbReference>
<protein>
    <recommendedName>
        <fullName evidence="6">Transporter</fullName>
    </recommendedName>
</protein>
<evidence type="ECO:0000313" key="4">
    <source>
        <dbReference type="EMBL" id="KXF82009.1"/>
    </source>
</evidence>
<reference evidence="4 5" key="1">
    <citation type="submission" date="2015-11" db="EMBL/GenBank/DDBJ databases">
        <title>Genomic Taxonomy of the Vibrionaceae.</title>
        <authorList>
            <person name="Gomez-Gil B."/>
            <person name="Enciso-Ibarra J."/>
        </authorList>
    </citation>
    <scope>NUCLEOTIDE SEQUENCE [LARGE SCALE GENOMIC DNA]</scope>
    <source>
        <strain evidence="4 5">CAIM 912</strain>
    </source>
</reference>
<proteinExistence type="predicted"/>
<dbReference type="PANTHER" id="PTHR30290">
    <property type="entry name" value="PERIPLASMIC BINDING COMPONENT OF ABC TRANSPORTER"/>
    <property type="match status" value="1"/>
</dbReference>
<dbReference type="Pfam" id="PF12793">
    <property type="entry name" value="SgrR_N"/>
    <property type="match status" value="1"/>
</dbReference>
<accession>A0A135I977</accession>
<dbReference type="InterPro" id="IPR025370">
    <property type="entry name" value="SgrR_HTH_N"/>
</dbReference>
<organism evidence="4 5">
    <name type="scientific">Enterovibrio coralii</name>
    <dbReference type="NCBI Taxonomy" id="294935"/>
    <lineage>
        <taxon>Bacteria</taxon>
        <taxon>Pseudomonadati</taxon>
        <taxon>Pseudomonadota</taxon>
        <taxon>Gammaproteobacteria</taxon>
        <taxon>Vibrionales</taxon>
        <taxon>Vibrionaceae</taxon>
        <taxon>Enterovibrio</taxon>
    </lineage>
</organism>
<keyword evidence="1" id="KW-0238">DNA-binding</keyword>
<feature type="domain" description="Transcriptional regulator SgrR N-terminal HTH" evidence="3">
    <location>
        <begin position="13"/>
        <end position="125"/>
    </location>
</feature>
<dbReference type="InterPro" id="IPR000914">
    <property type="entry name" value="SBP_5_dom"/>
</dbReference>
<dbReference type="AlphaFoldDB" id="A0A135I977"/>
<evidence type="ECO:0000259" key="3">
    <source>
        <dbReference type="Pfam" id="PF12793"/>
    </source>
</evidence>
<comment type="caution">
    <text evidence="4">The sequence shown here is derived from an EMBL/GenBank/DDBJ whole genome shotgun (WGS) entry which is preliminary data.</text>
</comment>